<comment type="similarity">
    <text evidence="5">Belongs to the SarZ family.</text>
</comment>
<accession>A0A410QA53</accession>
<organism evidence="9 10">
    <name type="scientific">Acidilutibacter cellobiosedens</name>
    <dbReference type="NCBI Taxonomy" id="2507161"/>
    <lineage>
        <taxon>Bacteria</taxon>
        <taxon>Bacillati</taxon>
        <taxon>Bacillota</taxon>
        <taxon>Tissierellia</taxon>
        <taxon>Tissierellales</taxon>
        <taxon>Acidilutibacteraceae</taxon>
        <taxon>Acidilutibacter</taxon>
    </lineage>
</organism>
<keyword evidence="3" id="KW-0238">DNA-binding</keyword>
<dbReference type="GO" id="GO:0005737">
    <property type="term" value="C:cytoplasm"/>
    <property type="evidence" value="ECO:0007669"/>
    <property type="project" value="UniProtKB-SubCell"/>
</dbReference>
<evidence type="ECO:0000256" key="1">
    <source>
        <dbReference type="ARBA" id="ARBA00004496"/>
    </source>
</evidence>
<dbReference type="InterPro" id="IPR055166">
    <property type="entry name" value="Transc_reg_Sar_Rot_HTH"/>
</dbReference>
<sequence length="154" mass="17907">MRRIIVLEEEFKDEIWDILHVVKVGAEKVLHPIVQPEGLTVIQTYVLFAVQKYEIITVGNLSKIFEINQGNVSTTCKKLERLGFIYRVRQSEDERIVSLSLTEHGRQALKNIRERAKKYDPILRTIPKEKFQVILNGFSELNELFKLLGTVEVK</sequence>
<evidence type="ECO:0000256" key="5">
    <source>
        <dbReference type="ARBA" id="ARBA00046337"/>
    </source>
</evidence>
<dbReference type="GO" id="GO:0003677">
    <property type="term" value="F:DNA binding"/>
    <property type="evidence" value="ECO:0007669"/>
    <property type="project" value="UniProtKB-KW"/>
</dbReference>
<dbReference type="KEGG" id="spoa:EQM13_04270"/>
<dbReference type="Gene3D" id="1.10.10.10">
    <property type="entry name" value="Winged helix-like DNA-binding domain superfamily/Winged helix DNA-binding domain"/>
    <property type="match status" value="1"/>
</dbReference>
<evidence type="ECO:0000313" key="9">
    <source>
        <dbReference type="EMBL" id="QAT60847.1"/>
    </source>
</evidence>
<evidence type="ECO:0000256" key="6">
    <source>
        <dbReference type="ARBA" id="ARBA00047188"/>
    </source>
</evidence>
<name>A0A410QA53_9FIRM</name>
<dbReference type="InterPro" id="IPR011991">
    <property type="entry name" value="ArsR-like_HTH"/>
</dbReference>
<protein>
    <recommendedName>
        <fullName evidence="6">HTH-type transcriptional regulator SarZ</fullName>
    </recommendedName>
    <alternativeName>
        <fullName evidence="7">Staphylococcal accessory regulator Z</fullName>
    </alternativeName>
</protein>
<dbReference type="InterPro" id="IPR036388">
    <property type="entry name" value="WH-like_DNA-bd_sf"/>
</dbReference>
<dbReference type="Proteomes" id="UP000287969">
    <property type="component" value="Chromosome"/>
</dbReference>
<dbReference type="CDD" id="cd00090">
    <property type="entry name" value="HTH_ARSR"/>
    <property type="match status" value="1"/>
</dbReference>
<dbReference type="SUPFAM" id="SSF46785">
    <property type="entry name" value="Winged helix' DNA-binding domain"/>
    <property type="match status" value="1"/>
</dbReference>
<evidence type="ECO:0000256" key="7">
    <source>
        <dbReference type="ARBA" id="ARBA00047207"/>
    </source>
</evidence>
<keyword evidence="2" id="KW-0805">Transcription regulation</keyword>
<dbReference type="Pfam" id="PF22381">
    <property type="entry name" value="Staph_reg_Sar_Rot"/>
    <property type="match status" value="1"/>
</dbReference>
<evidence type="ECO:0000256" key="2">
    <source>
        <dbReference type="ARBA" id="ARBA00023015"/>
    </source>
</evidence>
<evidence type="ECO:0000259" key="8">
    <source>
        <dbReference type="PROSITE" id="PS50995"/>
    </source>
</evidence>
<dbReference type="PROSITE" id="PS50995">
    <property type="entry name" value="HTH_MARR_2"/>
    <property type="match status" value="1"/>
</dbReference>
<proteinExistence type="inferred from homology"/>
<reference evidence="10" key="1">
    <citation type="submission" date="2019-01" db="EMBL/GenBank/DDBJ databases">
        <title>Draft genomes of a novel of Sporanaerobacter strains.</title>
        <authorList>
            <person name="Ma S."/>
        </authorList>
    </citation>
    <scope>NUCLEOTIDE SEQUENCE [LARGE SCALE GENOMIC DNA]</scope>
    <source>
        <strain evidence="10">NJN-17</strain>
    </source>
</reference>
<evidence type="ECO:0000313" key="10">
    <source>
        <dbReference type="Proteomes" id="UP000287969"/>
    </source>
</evidence>
<gene>
    <name evidence="9" type="ORF">EQM13_04270</name>
</gene>
<dbReference type="PANTHER" id="PTHR42756:SF1">
    <property type="entry name" value="TRANSCRIPTIONAL REPRESSOR OF EMRAB OPERON"/>
    <property type="match status" value="1"/>
</dbReference>
<dbReference type="SMART" id="SM00347">
    <property type="entry name" value="HTH_MARR"/>
    <property type="match status" value="1"/>
</dbReference>
<dbReference type="PANTHER" id="PTHR42756">
    <property type="entry name" value="TRANSCRIPTIONAL REGULATOR, MARR"/>
    <property type="match status" value="1"/>
</dbReference>
<evidence type="ECO:0000256" key="4">
    <source>
        <dbReference type="ARBA" id="ARBA00023163"/>
    </source>
</evidence>
<evidence type="ECO:0000256" key="3">
    <source>
        <dbReference type="ARBA" id="ARBA00023125"/>
    </source>
</evidence>
<keyword evidence="10" id="KW-1185">Reference proteome</keyword>
<dbReference type="EMBL" id="CP035282">
    <property type="protein sequence ID" value="QAT60847.1"/>
    <property type="molecule type" value="Genomic_DNA"/>
</dbReference>
<dbReference type="InterPro" id="IPR000835">
    <property type="entry name" value="HTH_MarR-typ"/>
</dbReference>
<dbReference type="PRINTS" id="PR00598">
    <property type="entry name" value="HTHMARR"/>
</dbReference>
<feature type="domain" description="HTH marR-type" evidence="8">
    <location>
        <begin position="1"/>
        <end position="153"/>
    </location>
</feature>
<dbReference type="GO" id="GO:0003700">
    <property type="term" value="F:DNA-binding transcription factor activity"/>
    <property type="evidence" value="ECO:0007669"/>
    <property type="project" value="InterPro"/>
</dbReference>
<dbReference type="OrthoDB" id="9806864at2"/>
<comment type="subcellular location">
    <subcellularLocation>
        <location evidence="1">Cytoplasm</location>
    </subcellularLocation>
</comment>
<dbReference type="AlphaFoldDB" id="A0A410QA53"/>
<dbReference type="InterPro" id="IPR036390">
    <property type="entry name" value="WH_DNA-bd_sf"/>
</dbReference>
<keyword evidence="4" id="KW-0804">Transcription</keyword>